<accession>A0A8S9MF96</accession>
<dbReference type="AlphaFoldDB" id="A0A8S9MF96"/>
<dbReference type="Proteomes" id="UP000712281">
    <property type="component" value="Unassembled WGS sequence"/>
</dbReference>
<evidence type="ECO:0000313" key="1">
    <source>
        <dbReference type="EMBL" id="KAF2618864.1"/>
    </source>
</evidence>
<sequence length="63" mass="7260">MRRRNRVEQFVTTGCNPEDKGYETTVINTCSRSRKSLPQLVEACGSYTLEESSRMSELEIQDE</sequence>
<name>A0A8S9MF96_BRACR</name>
<gene>
    <name evidence="1" type="ORF">F2Q68_00038686</name>
</gene>
<comment type="caution">
    <text evidence="1">The sequence shown here is derived from an EMBL/GenBank/DDBJ whole genome shotgun (WGS) entry which is preliminary data.</text>
</comment>
<evidence type="ECO:0000313" key="2">
    <source>
        <dbReference type="Proteomes" id="UP000712281"/>
    </source>
</evidence>
<dbReference type="EMBL" id="QGKW02000007">
    <property type="protein sequence ID" value="KAF2618864.1"/>
    <property type="molecule type" value="Genomic_DNA"/>
</dbReference>
<protein>
    <submittedName>
        <fullName evidence="1">Uncharacterized protein</fullName>
    </submittedName>
</protein>
<organism evidence="1 2">
    <name type="scientific">Brassica cretica</name>
    <name type="common">Mustard</name>
    <dbReference type="NCBI Taxonomy" id="69181"/>
    <lineage>
        <taxon>Eukaryota</taxon>
        <taxon>Viridiplantae</taxon>
        <taxon>Streptophyta</taxon>
        <taxon>Embryophyta</taxon>
        <taxon>Tracheophyta</taxon>
        <taxon>Spermatophyta</taxon>
        <taxon>Magnoliopsida</taxon>
        <taxon>eudicotyledons</taxon>
        <taxon>Gunneridae</taxon>
        <taxon>Pentapetalae</taxon>
        <taxon>rosids</taxon>
        <taxon>malvids</taxon>
        <taxon>Brassicales</taxon>
        <taxon>Brassicaceae</taxon>
        <taxon>Brassiceae</taxon>
        <taxon>Brassica</taxon>
    </lineage>
</organism>
<proteinExistence type="predicted"/>
<reference evidence="1" key="1">
    <citation type="submission" date="2019-12" db="EMBL/GenBank/DDBJ databases">
        <title>Genome sequencing and annotation of Brassica cretica.</title>
        <authorList>
            <person name="Studholme D.J."/>
            <person name="Sarris P.F."/>
        </authorList>
    </citation>
    <scope>NUCLEOTIDE SEQUENCE</scope>
    <source>
        <strain evidence="1">PFS-001/15</strain>
        <tissue evidence="1">Leaf</tissue>
    </source>
</reference>